<dbReference type="InterPro" id="IPR019370">
    <property type="entry name" value="E2F-assoc_phosphoprotein"/>
</dbReference>
<dbReference type="Pfam" id="PF10238">
    <property type="entry name" value="Eapp_C"/>
    <property type="match status" value="1"/>
</dbReference>
<keyword evidence="3" id="KW-1185">Reference proteome</keyword>
<evidence type="ECO:0000313" key="2">
    <source>
        <dbReference type="EMBL" id="CAD6187618.1"/>
    </source>
</evidence>
<feature type="compositionally biased region" description="Basic and acidic residues" evidence="1">
    <location>
        <begin position="332"/>
        <end position="345"/>
    </location>
</feature>
<reference evidence="2" key="1">
    <citation type="submission" date="2020-10" db="EMBL/GenBank/DDBJ databases">
        <authorList>
            <person name="Kikuchi T."/>
        </authorList>
    </citation>
    <scope>NUCLEOTIDE SEQUENCE</scope>
    <source>
        <strain evidence="2">NKZ352</strain>
    </source>
</reference>
<dbReference type="GO" id="GO:0005634">
    <property type="term" value="C:nucleus"/>
    <property type="evidence" value="ECO:0007669"/>
    <property type="project" value="TreeGrafter"/>
</dbReference>
<organism evidence="2 3">
    <name type="scientific">Caenorhabditis auriculariae</name>
    <dbReference type="NCBI Taxonomy" id="2777116"/>
    <lineage>
        <taxon>Eukaryota</taxon>
        <taxon>Metazoa</taxon>
        <taxon>Ecdysozoa</taxon>
        <taxon>Nematoda</taxon>
        <taxon>Chromadorea</taxon>
        <taxon>Rhabditida</taxon>
        <taxon>Rhabditina</taxon>
        <taxon>Rhabditomorpha</taxon>
        <taxon>Rhabditoidea</taxon>
        <taxon>Rhabditidae</taxon>
        <taxon>Peloderinae</taxon>
        <taxon>Caenorhabditis</taxon>
    </lineage>
</organism>
<dbReference type="PANTHER" id="PTHR15967:SF0">
    <property type="entry name" value="E2F-ASSOCIATED PHOSPHOPROTEIN"/>
    <property type="match status" value="1"/>
</dbReference>
<dbReference type="PANTHER" id="PTHR15967">
    <property type="entry name" value="E2F-ASSOCIATED PHOSPHOPROTEIN"/>
    <property type="match status" value="1"/>
</dbReference>
<protein>
    <submittedName>
        <fullName evidence="2">Uncharacterized protein</fullName>
    </submittedName>
</protein>
<gene>
    <name evidence="2" type="ORF">CAUJ_LOCUS3537</name>
</gene>
<comment type="caution">
    <text evidence="2">The sequence shown here is derived from an EMBL/GenBank/DDBJ whole genome shotgun (WGS) entry which is preliminary data.</text>
</comment>
<dbReference type="EMBL" id="CAJGYM010000007">
    <property type="protein sequence ID" value="CAD6187618.1"/>
    <property type="molecule type" value="Genomic_DNA"/>
</dbReference>
<feature type="compositionally biased region" description="Basic and acidic residues" evidence="1">
    <location>
        <begin position="379"/>
        <end position="397"/>
    </location>
</feature>
<feature type="compositionally biased region" description="Basic residues" evidence="1">
    <location>
        <begin position="216"/>
        <end position="227"/>
    </location>
</feature>
<feature type="region of interest" description="Disordered" evidence="1">
    <location>
        <begin position="1"/>
        <end position="25"/>
    </location>
</feature>
<feature type="region of interest" description="Disordered" evidence="1">
    <location>
        <begin position="82"/>
        <end position="101"/>
    </location>
</feature>
<feature type="compositionally biased region" description="Basic and acidic residues" evidence="1">
    <location>
        <begin position="420"/>
        <end position="443"/>
    </location>
</feature>
<feature type="region of interest" description="Disordered" evidence="1">
    <location>
        <begin position="488"/>
        <end position="507"/>
    </location>
</feature>
<feature type="compositionally biased region" description="Polar residues" evidence="1">
    <location>
        <begin position="1"/>
        <end position="11"/>
    </location>
</feature>
<evidence type="ECO:0000256" key="1">
    <source>
        <dbReference type="SAM" id="MobiDB-lite"/>
    </source>
</evidence>
<feature type="region of interest" description="Disordered" evidence="1">
    <location>
        <begin position="206"/>
        <end position="238"/>
    </location>
</feature>
<feature type="compositionally biased region" description="Acidic residues" evidence="1">
    <location>
        <begin position="398"/>
        <end position="407"/>
    </location>
</feature>
<accession>A0A8S1GYS7</accession>
<feature type="compositionally biased region" description="Polar residues" evidence="1">
    <location>
        <begin position="316"/>
        <end position="327"/>
    </location>
</feature>
<feature type="compositionally biased region" description="Basic residues" evidence="1">
    <location>
        <begin position="351"/>
        <end position="361"/>
    </location>
</feature>
<dbReference type="Proteomes" id="UP000835052">
    <property type="component" value="Unassembled WGS sequence"/>
</dbReference>
<dbReference type="OrthoDB" id="122464at2759"/>
<feature type="region of interest" description="Disordered" evidence="1">
    <location>
        <begin position="258"/>
        <end position="446"/>
    </location>
</feature>
<name>A0A8S1GYS7_9PELO</name>
<dbReference type="AlphaFoldDB" id="A0A8S1GYS7"/>
<feature type="compositionally biased region" description="Basic and acidic residues" evidence="1">
    <location>
        <begin position="488"/>
        <end position="498"/>
    </location>
</feature>
<evidence type="ECO:0000313" key="3">
    <source>
        <dbReference type="Proteomes" id="UP000835052"/>
    </source>
</evidence>
<proteinExistence type="predicted"/>
<sequence length="549" mass="63236">MEQDRSSSSPEPTDEPHPASRLPVSAETMRLMAFEKMEDDYYVGSYQNAVEDAVDSDDESSDDEVQAQLKRIAGIQDKKKVKDAFGRRRRRSDFEDEMDEELDRSITEYASEHMGVSLSPKSIENTTKELQIEDIDNEEKARQEMIRIDEERRREDEQMEQKMAALELLPYDVELTDSEVDPEMPAAVVKNKDGIPVRLVYSAKRGTQFDVEERRRQQKQRRQRLSRARPSEEQRRRNLIRTVAESYADLPDLQKQSREAVAAKGKKEFLPGPNTPGAGLVDPAKAEKHSTPLGSILKKSRANKDESMEVDDDSSFKQPESSSSRTAAVSKYFEKELQEWEKESEPGPSKPKTKKSPKKKVLISEKMETNDADDEEEDNPIKRAAKEREKEIKKNDELLYDDEEDVDNERWVQARRREKRGVSESESKDEVPKEKQTRPRLDNDSDAVLSCPGCMAELTSDCQRHEIYKEQYRAMFVSNCRLEPEKMTVEKTGKEKRRERQKARKSGGNFEVAEKDVFTPVKCSVCNTLVAMMDTDEIYHFFNVLAGYA</sequence>